<dbReference type="Pfam" id="PF00440">
    <property type="entry name" value="TetR_N"/>
    <property type="match status" value="1"/>
</dbReference>
<dbReference type="InterPro" id="IPR036271">
    <property type="entry name" value="Tet_transcr_reg_TetR-rel_C_sf"/>
</dbReference>
<dbReference type="PROSITE" id="PS50977">
    <property type="entry name" value="HTH_TETR_2"/>
    <property type="match status" value="1"/>
</dbReference>
<feature type="domain" description="HTH tetR-type" evidence="4">
    <location>
        <begin position="14"/>
        <end position="74"/>
    </location>
</feature>
<evidence type="ECO:0000256" key="3">
    <source>
        <dbReference type="SAM" id="MobiDB-lite"/>
    </source>
</evidence>
<evidence type="ECO:0000256" key="1">
    <source>
        <dbReference type="ARBA" id="ARBA00023125"/>
    </source>
</evidence>
<dbReference type="EMBL" id="JACCBJ010000001">
    <property type="protein sequence ID" value="NYD74944.1"/>
    <property type="molecule type" value="Genomic_DNA"/>
</dbReference>
<accession>A0A852T2P1</accession>
<feature type="DNA-binding region" description="H-T-H motif" evidence="2">
    <location>
        <begin position="37"/>
        <end position="56"/>
    </location>
</feature>
<dbReference type="SUPFAM" id="SSF48498">
    <property type="entry name" value="Tetracyclin repressor-like, C-terminal domain"/>
    <property type="match status" value="1"/>
</dbReference>
<dbReference type="AlphaFoldDB" id="A0A852T2P1"/>
<dbReference type="PANTHER" id="PTHR30055:SF226">
    <property type="entry name" value="HTH-TYPE TRANSCRIPTIONAL REGULATOR PKSA"/>
    <property type="match status" value="1"/>
</dbReference>
<evidence type="ECO:0000256" key="2">
    <source>
        <dbReference type="PROSITE-ProRule" id="PRU00335"/>
    </source>
</evidence>
<dbReference type="InterPro" id="IPR001647">
    <property type="entry name" value="HTH_TetR"/>
</dbReference>
<name>A0A852T2P1_9MICO</name>
<comment type="caution">
    <text evidence="5">The sequence shown here is derived from an EMBL/GenBank/DDBJ whole genome shotgun (WGS) entry which is preliminary data.</text>
</comment>
<evidence type="ECO:0000313" key="6">
    <source>
        <dbReference type="Proteomes" id="UP000589620"/>
    </source>
</evidence>
<evidence type="ECO:0000313" key="5">
    <source>
        <dbReference type="EMBL" id="NYD74944.1"/>
    </source>
</evidence>
<keyword evidence="6" id="KW-1185">Reference proteome</keyword>
<organism evidence="5 6">
    <name type="scientific">Leifsonia soli</name>
    <dbReference type="NCBI Taxonomy" id="582665"/>
    <lineage>
        <taxon>Bacteria</taxon>
        <taxon>Bacillati</taxon>
        <taxon>Actinomycetota</taxon>
        <taxon>Actinomycetes</taxon>
        <taxon>Micrococcales</taxon>
        <taxon>Microbacteriaceae</taxon>
        <taxon>Leifsonia</taxon>
    </lineage>
</organism>
<reference evidence="5 6" key="1">
    <citation type="submission" date="2020-07" db="EMBL/GenBank/DDBJ databases">
        <title>Sequencing the genomes of 1000 actinobacteria strains.</title>
        <authorList>
            <person name="Klenk H.-P."/>
        </authorList>
    </citation>
    <scope>NUCLEOTIDE SEQUENCE [LARGE SCALE GENOMIC DNA]</scope>
    <source>
        <strain evidence="5 6">DSM 23871</strain>
    </source>
</reference>
<feature type="region of interest" description="Disordered" evidence="3">
    <location>
        <begin position="188"/>
        <end position="209"/>
    </location>
</feature>
<dbReference type="Gene3D" id="1.10.357.10">
    <property type="entry name" value="Tetracycline Repressor, domain 2"/>
    <property type="match status" value="1"/>
</dbReference>
<dbReference type="GO" id="GO:0003700">
    <property type="term" value="F:DNA-binding transcription factor activity"/>
    <property type="evidence" value="ECO:0007669"/>
    <property type="project" value="TreeGrafter"/>
</dbReference>
<sequence length="209" mass="22052">MPRLWSETVTEHRSAVLEAILDATAQLVHRDGVAGLTMTALAEASGVGRATLYRYVPDVGSALTAWQQREVANHLQRLRTIAADSAPADRLENVLMGYARLRGHRHGDHGALHDAARLAPAEGEVRELLADIIEEAAHDGRARTDLQAAMLAAYATGALGAAAMLPEPSAATRLTALVLESIRGVDGHPHGADSSGALPGPVGGHQWNH</sequence>
<proteinExistence type="predicted"/>
<evidence type="ECO:0000259" key="4">
    <source>
        <dbReference type="PROSITE" id="PS50977"/>
    </source>
</evidence>
<dbReference type="InterPro" id="IPR009057">
    <property type="entry name" value="Homeodomain-like_sf"/>
</dbReference>
<keyword evidence="1 2" id="KW-0238">DNA-binding</keyword>
<dbReference type="Proteomes" id="UP000589620">
    <property type="component" value="Unassembled WGS sequence"/>
</dbReference>
<gene>
    <name evidence="5" type="ORF">BJ963_002463</name>
</gene>
<dbReference type="SUPFAM" id="SSF46689">
    <property type="entry name" value="Homeodomain-like"/>
    <property type="match status" value="1"/>
</dbReference>
<dbReference type="PANTHER" id="PTHR30055">
    <property type="entry name" value="HTH-TYPE TRANSCRIPTIONAL REGULATOR RUTR"/>
    <property type="match status" value="1"/>
</dbReference>
<dbReference type="InterPro" id="IPR050109">
    <property type="entry name" value="HTH-type_TetR-like_transc_reg"/>
</dbReference>
<dbReference type="GO" id="GO:0000976">
    <property type="term" value="F:transcription cis-regulatory region binding"/>
    <property type="evidence" value="ECO:0007669"/>
    <property type="project" value="TreeGrafter"/>
</dbReference>
<protein>
    <submittedName>
        <fullName evidence="5">AcrR family transcriptional regulator</fullName>
    </submittedName>
</protein>
<dbReference type="RefSeq" id="WP_179456999.1">
    <property type="nucleotide sequence ID" value="NZ_BAAAPX010000001.1"/>
</dbReference>